<keyword evidence="5 10" id="KW-0769">Symport</keyword>
<evidence type="ECO:0000256" key="8">
    <source>
        <dbReference type="PIRSR" id="PIRSR600175-1"/>
    </source>
</evidence>
<feature type="binding site" evidence="8">
    <location>
        <position position="514"/>
    </location>
    <ligand>
        <name>Na(+)</name>
        <dbReference type="ChEBI" id="CHEBI:29101"/>
        <label>1</label>
    </ligand>
</feature>
<sequence>MKNSRDPLLDRRGHGNGTINHRSSTTNNNTNNTLHPPPPPPPSSSSSATSEALSKCLHQILQDNPEFRMTQDDERSDEGDKTTTTQVTQQQQQQQQQVEEEEGGGEVQDQNRETWDNQLQFIMYCLGYAVGFGNVWRFPYLCYKNGGAAFLIPYLTMLLLAGIPIFFLELFLGQYISLGPATLFPKLAPIFSGLGWGMVMIPLMTAIYFNVILAWTFFYTFFSFYSVLPWGNCDNDFNSPECYIKEAGDECRKQSLYYYNQTCLNVSQYCHQAYLEEYNDTHCYSPLAPSNIRPVETVLPRMTASEDFFKNRMLGVTGKTWENMGGMRWELVGCLALTWIIVGACLAKGIRTTGKIVYFTALFPYVVLVILFARGITLDGAYQGLEFYLLRPNMTRLTEIEVWNDAAIQIFYSLGICFGCLITLSSYNKFTNNCLRDALVIAFSNCCTSIFIGLVIFSVLGFLAKELGVEVDQVVTSGSGLAFVVYPAALSLLPFSQLWAVLFFMMLLTIGLGSQFTMVEAVATALVDQFESFRSNKGKVVVVMCIFLFLMGLSMCLEGGIYMFELFFFFSPGVSVIILGLTQLIAVMSVFGFRNIMTALKEMEISQPRILIWYWGLTWHFVTPALLIFVIFLSFFYYVPAYWGDYVFPYEIQVLGWLLCCFTIVFIPVGALWGMARHKGSCISLFQSSPEFCPASVRQLMKETESQTRFRYTHYDNESFVTTEDKTNGKRSPLASTHMHDSLQMSNKEIEYPQEHGRYGKNQPYSKKPAQCWDGWDLANIQSPAPIPVMPSLSATSLTNASVSDSVCGKDALTDSYGWFIQALLATLAFMLLILKRFCEPKKHRRSWLVWFYDTSKQGLGAMIVHFCNVFLSEAFKGDPCTWYIISFLLDSTLGLVGRHQLLLGATSVQCMWVSWWLKRYSSLLALQFWSYVRDLILAPITDPQVRVVIVVLVIPFFVNALIFWVTDNFLMLKVKKPKDEQNFQESTSSASSRNYSKVRYKRHDVQQEDESDILLSSSSNDDELLGKNENLQERHMGRIIA</sequence>
<proteinExistence type="inferred from homology"/>
<dbReference type="EMBL" id="JAWQEG010001535">
    <property type="protein sequence ID" value="KAK3878647.1"/>
    <property type="molecule type" value="Genomic_DNA"/>
</dbReference>
<feature type="transmembrane region" description="Helical" evidence="12">
    <location>
        <begin position="654"/>
        <end position="676"/>
    </location>
</feature>
<evidence type="ECO:0000256" key="2">
    <source>
        <dbReference type="ARBA" id="ARBA00006459"/>
    </source>
</evidence>
<feature type="region of interest" description="Disordered" evidence="11">
    <location>
        <begin position="1"/>
        <end position="110"/>
    </location>
</feature>
<feature type="compositionally biased region" description="Basic and acidic residues" evidence="11">
    <location>
        <begin position="65"/>
        <end position="81"/>
    </location>
</feature>
<dbReference type="PANTHER" id="PTHR11616:SF240">
    <property type="entry name" value="BLOATED TUBULES, ISOFORM B-RELATED"/>
    <property type="match status" value="1"/>
</dbReference>
<keyword evidence="3 10" id="KW-0813">Transport</keyword>
<comment type="subcellular location">
    <subcellularLocation>
        <location evidence="1">Membrane</location>
        <topology evidence="1">Multi-pass membrane protein</topology>
    </subcellularLocation>
</comment>
<feature type="transmembrane region" description="Helical" evidence="12">
    <location>
        <begin position="329"/>
        <end position="347"/>
    </location>
</feature>
<feature type="transmembrane region" description="Helical" evidence="12">
    <location>
        <begin position="612"/>
        <end position="639"/>
    </location>
</feature>
<feature type="binding site" evidence="8">
    <location>
        <position position="130"/>
    </location>
    <ligand>
        <name>Na(+)</name>
        <dbReference type="ChEBI" id="CHEBI:29101"/>
        <label>1</label>
    </ligand>
</feature>
<feature type="transmembrane region" description="Helical" evidence="12">
    <location>
        <begin position="439"/>
        <end position="464"/>
    </location>
</feature>
<dbReference type="Proteomes" id="UP001286313">
    <property type="component" value="Unassembled WGS sequence"/>
</dbReference>
<feature type="transmembrane region" description="Helical" evidence="12">
    <location>
        <begin position="406"/>
        <end position="427"/>
    </location>
</feature>
<comment type="caution">
    <text evidence="13">The sequence shown here is derived from an EMBL/GenBank/DDBJ whole genome shotgun (WGS) entry which is preliminary data.</text>
</comment>
<dbReference type="PRINTS" id="PR00176">
    <property type="entry name" value="NANEUSMPORT"/>
</dbReference>
<name>A0AAE1KPG0_PETCI</name>
<keyword evidence="6 12" id="KW-1133">Transmembrane helix</keyword>
<feature type="transmembrane region" description="Helical" evidence="12">
    <location>
        <begin position="121"/>
        <end position="139"/>
    </location>
</feature>
<keyword evidence="7 12" id="KW-0472">Membrane</keyword>
<dbReference type="Pfam" id="PF00209">
    <property type="entry name" value="SNF"/>
    <property type="match status" value="2"/>
</dbReference>
<dbReference type="GO" id="GO:0046872">
    <property type="term" value="F:metal ion binding"/>
    <property type="evidence" value="ECO:0007669"/>
    <property type="project" value="UniProtKB-KW"/>
</dbReference>
<feature type="transmembrane region" description="Helical" evidence="12">
    <location>
        <begin position="356"/>
        <end position="376"/>
    </location>
</feature>
<comment type="similarity">
    <text evidence="2 10">Belongs to the sodium:neurotransmitter symporter (SNF) (TC 2.A.22) family.</text>
</comment>
<evidence type="ECO:0000256" key="9">
    <source>
        <dbReference type="PIRSR" id="PIRSR600175-2"/>
    </source>
</evidence>
<feature type="binding site" evidence="8">
    <location>
        <position position="445"/>
    </location>
    <ligand>
        <name>Na(+)</name>
        <dbReference type="ChEBI" id="CHEBI:29101"/>
        <label>1</label>
    </ligand>
</feature>
<feature type="compositionally biased region" description="Low complexity" evidence="11">
    <location>
        <begin position="82"/>
        <end position="97"/>
    </location>
</feature>
<feature type="transmembrane region" description="Helical" evidence="12">
    <location>
        <begin position="567"/>
        <end position="591"/>
    </location>
</feature>
<feature type="binding site" evidence="8">
    <location>
        <position position="129"/>
    </location>
    <ligand>
        <name>Na(+)</name>
        <dbReference type="ChEBI" id="CHEBI:29101"/>
        <label>1</label>
    </ligand>
</feature>
<feature type="binding site" evidence="8">
    <location>
        <position position="127"/>
    </location>
    <ligand>
        <name>Na(+)</name>
        <dbReference type="ChEBI" id="CHEBI:29101"/>
        <label>1</label>
    </ligand>
</feature>
<evidence type="ECO:0000256" key="3">
    <source>
        <dbReference type="ARBA" id="ARBA00022448"/>
    </source>
</evidence>
<dbReference type="GO" id="GO:0015375">
    <property type="term" value="F:glycine:sodium symporter activity"/>
    <property type="evidence" value="ECO:0007669"/>
    <property type="project" value="TreeGrafter"/>
</dbReference>
<reference evidence="13" key="1">
    <citation type="submission" date="2023-10" db="EMBL/GenBank/DDBJ databases">
        <title>Genome assemblies of two species of porcelain crab, Petrolisthes cinctipes and Petrolisthes manimaculis (Anomura: Porcellanidae).</title>
        <authorList>
            <person name="Angst P."/>
        </authorList>
    </citation>
    <scope>NUCLEOTIDE SEQUENCE</scope>
    <source>
        <strain evidence="13">PB745_01</strain>
        <tissue evidence="13">Gill</tissue>
    </source>
</reference>
<evidence type="ECO:0000256" key="5">
    <source>
        <dbReference type="ARBA" id="ARBA00022847"/>
    </source>
</evidence>
<feature type="transmembrane region" description="Helical" evidence="12">
    <location>
        <begin position="193"/>
        <end position="222"/>
    </location>
</feature>
<dbReference type="PROSITE" id="PS50267">
    <property type="entry name" value="NA_NEUROTRAN_SYMP_3"/>
    <property type="match status" value="1"/>
</dbReference>
<dbReference type="Pfam" id="PF12400">
    <property type="entry name" value="STIMATE"/>
    <property type="match status" value="1"/>
</dbReference>
<evidence type="ECO:0000256" key="6">
    <source>
        <dbReference type="ARBA" id="ARBA00022989"/>
    </source>
</evidence>
<keyword evidence="8" id="KW-0479">Metal-binding</keyword>
<feature type="transmembrane region" description="Helical" evidence="12">
    <location>
        <begin position="817"/>
        <end position="835"/>
    </location>
</feature>
<feature type="compositionally biased region" description="Low complexity" evidence="11">
    <location>
        <begin position="23"/>
        <end position="34"/>
    </location>
</feature>
<feature type="transmembrane region" description="Helical" evidence="12">
    <location>
        <begin position="151"/>
        <end position="172"/>
    </location>
</feature>
<dbReference type="GO" id="GO:0005886">
    <property type="term" value="C:plasma membrane"/>
    <property type="evidence" value="ECO:0007669"/>
    <property type="project" value="TreeGrafter"/>
</dbReference>
<keyword evidence="4 10" id="KW-0812">Transmembrane</keyword>
<evidence type="ECO:0000313" key="14">
    <source>
        <dbReference type="Proteomes" id="UP001286313"/>
    </source>
</evidence>
<evidence type="ECO:0000313" key="13">
    <source>
        <dbReference type="EMBL" id="KAK3878647.1"/>
    </source>
</evidence>
<dbReference type="SUPFAM" id="SSF161070">
    <property type="entry name" value="SNF-like"/>
    <property type="match status" value="1"/>
</dbReference>
<dbReference type="PANTHER" id="PTHR11616">
    <property type="entry name" value="SODIUM/CHLORIDE DEPENDENT TRANSPORTER"/>
    <property type="match status" value="1"/>
</dbReference>
<feature type="transmembrane region" description="Helical" evidence="12">
    <location>
        <begin position="948"/>
        <end position="967"/>
    </location>
</feature>
<feature type="binding site" evidence="8">
    <location>
        <position position="413"/>
    </location>
    <ligand>
        <name>Na(+)</name>
        <dbReference type="ChEBI" id="CHEBI:29101"/>
        <label>1</label>
    </ligand>
</feature>
<evidence type="ECO:0000256" key="10">
    <source>
        <dbReference type="RuleBase" id="RU003732"/>
    </source>
</evidence>
<dbReference type="InterPro" id="IPR000175">
    <property type="entry name" value="Na/ntran_symport"/>
</dbReference>
<protein>
    <recommendedName>
        <fullName evidence="10">Transporter</fullName>
    </recommendedName>
</protein>
<feature type="transmembrane region" description="Helical" evidence="12">
    <location>
        <begin position="484"/>
        <end position="508"/>
    </location>
</feature>
<keyword evidence="9" id="KW-1015">Disulfide bond</keyword>
<keyword evidence="8" id="KW-0915">Sodium</keyword>
<gene>
    <name evidence="13" type="ORF">Pcinc_016726</name>
</gene>
<accession>A0AAE1KPG0</accession>
<organism evidence="13 14">
    <name type="scientific">Petrolisthes cinctipes</name>
    <name type="common">Flat porcelain crab</name>
    <dbReference type="NCBI Taxonomy" id="88211"/>
    <lineage>
        <taxon>Eukaryota</taxon>
        <taxon>Metazoa</taxon>
        <taxon>Ecdysozoa</taxon>
        <taxon>Arthropoda</taxon>
        <taxon>Crustacea</taxon>
        <taxon>Multicrustacea</taxon>
        <taxon>Malacostraca</taxon>
        <taxon>Eumalacostraca</taxon>
        <taxon>Eucarida</taxon>
        <taxon>Decapoda</taxon>
        <taxon>Pleocyemata</taxon>
        <taxon>Anomura</taxon>
        <taxon>Galatheoidea</taxon>
        <taxon>Porcellanidae</taxon>
        <taxon>Petrolisthes</taxon>
    </lineage>
</organism>
<feature type="disulfide bond" evidence="9">
    <location>
        <begin position="233"/>
        <end position="242"/>
    </location>
</feature>
<dbReference type="InterPro" id="IPR037272">
    <property type="entry name" value="SNS_sf"/>
</dbReference>
<evidence type="ECO:0000256" key="7">
    <source>
        <dbReference type="ARBA" id="ARBA00023136"/>
    </source>
</evidence>
<dbReference type="PROSITE" id="PS00610">
    <property type="entry name" value="NA_NEUROTRAN_SYMP_1"/>
    <property type="match status" value="1"/>
</dbReference>
<keyword evidence="14" id="KW-1185">Reference proteome</keyword>
<evidence type="ECO:0000256" key="11">
    <source>
        <dbReference type="SAM" id="MobiDB-lite"/>
    </source>
</evidence>
<dbReference type="InterPro" id="IPR022127">
    <property type="entry name" value="STIMATE/YPL162C"/>
</dbReference>
<feature type="binding site" evidence="8">
    <location>
        <position position="134"/>
    </location>
    <ligand>
        <name>Na(+)</name>
        <dbReference type="ChEBI" id="CHEBI:29101"/>
        <label>1</label>
    </ligand>
</feature>
<evidence type="ECO:0000256" key="4">
    <source>
        <dbReference type="ARBA" id="ARBA00022692"/>
    </source>
</evidence>
<evidence type="ECO:0000256" key="1">
    <source>
        <dbReference type="ARBA" id="ARBA00004141"/>
    </source>
</evidence>
<feature type="compositionally biased region" description="Basic and acidic residues" evidence="11">
    <location>
        <begin position="1"/>
        <end position="13"/>
    </location>
</feature>
<evidence type="ECO:0000256" key="12">
    <source>
        <dbReference type="SAM" id="Phobius"/>
    </source>
</evidence>
<dbReference type="AlphaFoldDB" id="A0AAE1KPG0"/>
<feature type="transmembrane region" description="Helical" evidence="12">
    <location>
        <begin position="540"/>
        <end position="561"/>
    </location>
</feature>